<dbReference type="SUPFAM" id="SSF53822">
    <property type="entry name" value="Periplasmic binding protein-like I"/>
    <property type="match status" value="1"/>
</dbReference>
<feature type="domain" description="Periplasmic binding protein" evidence="4">
    <location>
        <begin position="40"/>
        <end position="127"/>
    </location>
</feature>
<dbReference type="InterPro" id="IPR050555">
    <property type="entry name" value="Bact_Solute-Bind_Prot2"/>
</dbReference>
<comment type="caution">
    <text evidence="5">The sequence shown here is derived from an EMBL/GenBank/DDBJ whole genome shotgun (WGS) entry which is preliminary data.</text>
</comment>
<protein>
    <submittedName>
        <fullName evidence="5">Substrate-binding domain-containing protein</fullName>
    </submittedName>
</protein>
<comment type="subcellular location">
    <subcellularLocation>
        <location evidence="1">Cell envelope</location>
    </subcellularLocation>
</comment>
<feature type="signal peptide" evidence="3">
    <location>
        <begin position="1"/>
        <end position="21"/>
    </location>
</feature>
<sequence length="131" mass="13844">MKKITLSLIALGLLNSVAAYAETPTPVPAAIAEHNGPIRIAVIRNLGSDDNTTQFVSGAIQEGKKLGFKMSTFLSNGDDAKFQDFVNQAISQKYDGIILSQGRDPYSTALVKKAVDAGIKVAVFDTAVSGE</sequence>
<dbReference type="InterPro" id="IPR025997">
    <property type="entry name" value="SBP_2_dom"/>
</dbReference>
<feature type="chain" id="PRO_5021778000" evidence="3">
    <location>
        <begin position="22"/>
        <end position="131"/>
    </location>
</feature>
<dbReference type="Gene3D" id="3.40.50.2300">
    <property type="match status" value="1"/>
</dbReference>
<dbReference type="GO" id="GO:0030246">
    <property type="term" value="F:carbohydrate binding"/>
    <property type="evidence" value="ECO:0007669"/>
    <property type="project" value="TreeGrafter"/>
</dbReference>
<evidence type="ECO:0000259" key="4">
    <source>
        <dbReference type="Pfam" id="PF13407"/>
    </source>
</evidence>
<dbReference type="EMBL" id="VIFM01000888">
    <property type="protein sequence ID" value="TQF08225.1"/>
    <property type="molecule type" value="Genomic_DNA"/>
</dbReference>
<dbReference type="Proteomes" id="UP000315369">
    <property type="component" value="Unassembled WGS sequence"/>
</dbReference>
<evidence type="ECO:0000256" key="1">
    <source>
        <dbReference type="ARBA" id="ARBA00004196"/>
    </source>
</evidence>
<keyword evidence="3" id="KW-0732">Signal</keyword>
<dbReference type="Pfam" id="PF13407">
    <property type="entry name" value="Peripla_BP_4"/>
    <property type="match status" value="1"/>
</dbReference>
<evidence type="ECO:0000313" key="6">
    <source>
        <dbReference type="Proteomes" id="UP000315369"/>
    </source>
</evidence>
<evidence type="ECO:0000313" key="5">
    <source>
        <dbReference type="EMBL" id="TQF08225.1"/>
    </source>
</evidence>
<evidence type="ECO:0000256" key="3">
    <source>
        <dbReference type="SAM" id="SignalP"/>
    </source>
</evidence>
<dbReference type="InterPro" id="IPR028082">
    <property type="entry name" value="Peripla_BP_I"/>
</dbReference>
<name>A0A540WGS2_9BACT</name>
<dbReference type="GO" id="GO:0030288">
    <property type="term" value="C:outer membrane-bounded periplasmic space"/>
    <property type="evidence" value="ECO:0007669"/>
    <property type="project" value="TreeGrafter"/>
</dbReference>
<reference evidence="5 6" key="1">
    <citation type="submission" date="2019-06" db="EMBL/GenBank/DDBJ databases">
        <authorList>
            <person name="Livingstone P."/>
            <person name="Whitworth D."/>
        </authorList>
    </citation>
    <scope>NUCLEOTIDE SEQUENCE [LARGE SCALE GENOMIC DNA]</scope>
    <source>
        <strain evidence="5 6">AM401</strain>
    </source>
</reference>
<dbReference type="AlphaFoldDB" id="A0A540WGS2"/>
<feature type="non-terminal residue" evidence="5">
    <location>
        <position position="131"/>
    </location>
</feature>
<gene>
    <name evidence="5" type="ORF">FJV41_51080</name>
</gene>
<dbReference type="OrthoDB" id="7041874at2"/>
<dbReference type="PANTHER" id="PTHR30036">
    <property type="entry name" value="D-XYLOSE-BINDING PERIPLASMIC PROTEIN"/>
    <property type="match status" value="1"/>
</dbReference>
<proteinExistence type="inferred from homology"/>
<evidence type="ECO:0000256" key="2">
    <source>
        <dbReference type="ARBA" id="ARBA00007639"/>
    </source>
</evidence>
<comment type="similarity">
    <text evidence="2">Belongs to the bacterial solute-binding protein 2 family.</text>
</comment>
<dbReference type="PANTHER" id="PTHR30036:SF7">
    <property type="entry name" value="ABC TRANSPORTER PERIPLASMIC-BINDING PROTEIN YPHF"/>
    <property type="match status" value="1"/>
</dbReference>
<organism evidence="5 6">
    <name type="scientific">Myxococcus llanfairpwllgwyngyllgogerychwyrndrobwllllantysiliogogogochensis</name>
    <dbReference type="NCBI Taxonomy" id="2590453"/>
    <lineage>
        <taxon>Bacteria</taxon>
        <taxon>Pseudomonadati</taxon>
        <taxon>Myxococcota</taxon>
        <taxon>Myxococcia</taxon>
        <taxon>Myxococcales</taxon>
        <taxon>Cystobacterineae</taxon>
        <taxon>Myxococcaceae</taxon>
        <taxon>Myxococcus</taxon>
    </lineage>
</organism>
<keyword evidence="6" id="KW-1185">Reference proteome</keyword>
<accession>A0A540WGS2</accession>